<keyword evidence="6 7" id="KW-0472">Membrane</keyword>
<feature type="transmembrane region" description="Helical" evidence="7">
    <location>
        <begin position="20"/>
        <end position="38"/>
    </location>
</feature>
<evidence type="ECO:0000313" key="10">
    <source>
        <dbReference type="Proteomes" id="UP000000707"/>
    </source>
</evidence>
<dbReference type="InterPro" id="IPR045263">
    <property type="entry name" value="GLUT"/>
</dbReference>
<dbReference type="AlphaFoldDB" id="G3AXJ0"/>
<name>G3AXJ0_CANTC</name>
<evidence type="ECO:0000256" key="5">
    <source>
        <dbReference type="ARBA" id="ARBA00022989"/>
    </source>
</evidence>
<feature type="transmembrane region" description="Helical" evidence="7">
    <location>
        <begin position="410"/>
        <end position="435"/>
    </location>
</feature>
<keyword evidence="4 7" id="KW-0812">Transmembrane</keyword>
<gene>
    <name evidence="9" type="ORF">CANTEDRAFT_117185</name>
</gene>
<reference evidence="9 10" key="1">
    <citation type="journal article" date="2011" name="Proc. Natl. Acad. Sci. U.S.A.">
        <title>Comparative genomics of xylose-fermenting fungi for enhanced biofuel production.</title>
        <authorList>
            <person name="Wohlbach D.J."/>
            <person name="Kuo A."/>
            <person name="Sato T.K."/>
            <person name="Potts K.M."/>
            <person name="Salamov A.A."/>
            <person name="LaButti K.M."/>
            <person name="Sun H."/>
            <person name="Clum A."/>
            <person name="Pangilinan J.L."/>
            <person name="Lindquist E.A."/>
            <person name="Lucas S."/>
            <person name="Lapidus A."/>
            <person name="Jin M."/>
            <person name="Gunawan C."/>
            <person name="Balan V."/>
            <person name="Dale B.E."/>
            <person name="Jeffries T.W."/>
            <person name="Zinkel R."/>
            <person name="Barry K.W."/>
            <person name="Grigoriev I.V."/>
            <person name="Gasch A.P."/>
        </authorList>
    </citation>
    <scope>NUCLEOTIDE SEQUENCE [LARGE SCALE GENOMIC DNA]</scope>
    <source>
        <strain evidence="10">ATCC 10573 / BCRC 21748 / CBS 615 / JCM 9827 / NBRC 10315 / NRRL Y-1498 / VKM Y-70</strain>
    </source>
</reference>
<dbReference type="GO" id="GO:0015149">
    <property type="term" value="F:hexose transmembrane transporter activity"/>
    <property type="evidence" value="ECO:0007669"/>
    <property type="project" value="TreeGrafter"/>
</dbReference>
<dbReference type="PRINTS" id="PR00171">
    <property type="entry name" value="SUGRTRNSPORT"/>
</dbReference>
<evidence type="ECO:0000256" key="2">
    <source>
        <dbReference type="ARBA" id="ARBA00010992"/>
    </source>
</evidence>
<dbReference type="EMBL" id="GL996510">
    <property type="protein sequence ID" value="EGV66396.1"/>
    <property type="molecule type" value="Genomic_DNA"/>
</dbReference>
<feature type="transmembrane region" description="Helical" evidence="7">
    <location>
        <begin position="319"/>
        <end position="343"/>
    </location>
</feature>
<comment type="subcellular location">
    <subcellularLocation>
        <location evidence="1">Membrane</location>
        <topology evidence="1">Multi-pass membrane protein</topology>
    </subcellularLocation>
</comment>
<evidence type="ECO:0000256" key="1">
    <source>
        <dbReference type="ARBA" id="ARBA00004141"/>
    </source>
</evidence>
<dbReference type="Proteomes" id="UP000000707">
    <property type="component" value="Unassembled WGS sequence"/>
</dbReference>
<sequence length="515" mass="57203">MTLNRQASFAYLKTRHSVTFHLGWATAVACLGTLQFGYHLSELNATQLVLSCNQHFDGPYNSYEDTIWSKLGLKECLPIEESRLSIMTTMFTFGGLVASILLGSHTLSSSIGRKVNCIINAGLFFSGSLLMAFANSLTVLNVGKFLCGLAAGSSVVISPILVNELTPVNHRGFLGSFLQLSLALGILFSQCLSVWFANDQQWRMIFLVSAGIGFIQFMLLFTISESPKWLITIKNDTRGATNILTNLRSDKNVIHDEINHWRRLSVHKTPEDLESTPLLEDLSGDFTPLTPSRSRRGSIDPSSLSLYAFLTNKVYRKELWATMIIMSGNQLCGMNAITFYGVIFLRNAVPKGTRVLYLTSGLALCNVLAALLAVPLFNRFGRKPLLLFSCLVMTLTTLSISIGLVNGFNYFTAAACLVFILGYSCGIGPLVYMMVPEFTNHNAIAKAQSFGTVLNWLANIAIAYFFPLLRGVFGGKVFLIFTTINITYFILIILFVPETKSLHNYKDVWNRFKYF</sequence>
<dbReference type="OrthoDB" id="4540492at2759"/>
<feature type="transmembrane region" description="Helical" evidence="7">
    <location>
        <begin position="142"/>
        <end position="162"/>
    </location>
</feature>
<feature type="transmembrane region" description="Helical" evidence="7">
    <location>
        <begin position="174"/>
        <end position="196"/>
    </location>
</feature>
<keyword evidence="10" id="KW-1185">Reference proteome</keyword>
<dbReference type="InterPro" id="IPR005829">
    <property type="entry name" value="Sugar_transporter_CS"/>
</dbReference>
<dbReference type="HOGENOM" id="CLU_001265_30_5_1"/>
<feature type="transmembrane region" description="Helical" evidence="7">
    <location>
        <begin position="478"/>
        <end position="496"/>
    </location>
</feature>
<dbReference type="SUPFAM" id="SSF103473">
    <property type="entry name" value="MFS general substrate transporter"/>
    <property type="match status" value="1"/>
</dbReference>
<dbReference type="InterPro" id="IPR036259">
    <property type="entry name" value="MFS_trans_sf"/>
</dbReference>
<feature type="domain" description="Major facilitator superfamily (MFS) profile" evidence="8">
    <location>
        <begin position="25"/>
        <end position="500"/>
    </location>
</feature>
<dbReference type="Pfam" id="PF00083">
    <property type="entry name" value="Sugar_tr"/>
    <property type="match status" value="1"/>
</dbReference>
<proteinExistence type="inferred from homology"/>
<dbReference type="InterPro" id="IPR005828">
    <property type="entry name" value="MFS_sugar_transport-like"/>
</dbReference>
<dbReference type="PANTHER" id="PTHR23503:SF8">
    <property type="entry name" value="FACILITATED GLUCOSE TRANSPORTER PROTEIN 1"/>
    <property type="match status" value="1"/>
</dbReference>
<feature type="transmembrane region" description="Helical" evidence="7">
    <location>
        <begin position="355"/>
        <end position="378"/>
    </location>
</feature>
<dbReference type="KEGG" id="cten:18248554"/>
<feature type="transmembrane region" description="Helical" evidence="7">
    <location>
        <begin position="115"/>
        <end position="136"/>
    </location>
</feature>
<dbReference type="PROSITE" id="PS51257">
    <property type="entry name" value="PROKAR_LIPOPROTEIN"/>
    <property type="match status" value="1"/>
</dbReference>
<evidence type="ECO:0000259" key="8">
    <source>
        <dbReference type="PROSITE" id="PS50850"/>
    </source>
</evidence>
<keyword evidence="5 7" id="KW-1133">Transmembrane helix</keyword>
<accession>G3AXJ0</accession>
<dbReference type="Gene3D" id="1.20.1250.20">
    <property type="entry name" value="MFS general substrate transporter like domains"/>
    <property type="match status" value="1"/>
</dbReference>
<protein>
    <recommendedName>
        <fullName evidence="8">Major facilitator superfamily (MFS) profile domain-containing protein</fullName>
    </recommendedName>
</protein>
<keyword evidence="3" id="KW-0813">Transport</keyword>
<comment type="similarity">
    <text evidence="2">Belongs to the major facilitator superfamily. Sugar transporter (TC 2.A.1.1) family.</text>
</comment>
<evidence type="ECO:0000313" key="9">
    <source>
        <dbReference type="EMBL" id="EGV66396.1"/>
    </source>
</evidence>
<dbReference type="PROSITE" id="PS50850">
    <property type="entry name" value="MFS"/>
    <property type="match status" value="1"/>
</dbReference>
<dbReference type="PROSITE" id="PS00217">
    <property type="entry name" value="SUGAR_TRANSPORT_2"/>
    <property type="match status" value="1"/>
</dbReference>
<feature type="transmembrane region" description="Helical" evidence="7">
    <location>
        <begin position="84"/>
        <end position="103"/>
    </location>
</feature>
<dbReference type="GeneID" id="18248554"/>
<feature type="transmembrane region" description="Helical" evidence="7">
    <location>
        <begin position="202"/>
        <end position="223"/>
    </location>
</feature>
<evidence type="ECO:0000256" key="4">
    <source>
        <dbReference type="ARBA" id="ARBA00022692"/>
    </source>
</evidence>
<dbReference type="STRING" id="590646.G3AXJ0"/>
<evidence type="ECO:0000256" key="7">
    <source>
        <dbReference type="SAM" id="Phobius"/>
    </source>
</evidence>
<evidence type="ECO:0000256" key="3">
    <source>
        <dbReference type="ARBA" id="ARBA00022448"/>
    </source>
</evidence>
<feature type="transmembrane region" description="Helical" evidence="7">
    <location>
        <begin position="447"/>
        <end position="466"/>
    </location>
</feature>
<dbReference type="GO" id="GO:0016020">
    <property type="term" value="C:membrane"/>
    <property type="evidence" value="ECO:0007669"/>
    <property type="project" value="UniProtKB-SubCell"/>
</dbReference>
<dbReference type="eggNOG" id="KOG0569">
    <property type="taxonomic scope" value="Eukaryota"/>
</dbReference>
<dbReference type="PANTHER" id="PTHR23503">
    <property type="entry name" value="SOLUTE CARRIER FAMILY 2"/>
    <property type="match status" value="1"/>
</dbReference>
<evidence type="ECO:0000256" key="6">
    <source>
        <dbReference type="ARBA" id="ARBA00023136"/>
    </source>
</evidence>
<feature type="transmembrane region" description="Helical" evidence="7">
    <location>
        <begin position="385"/>
        <end position="404"/>
    </location>
</feature>
<organism evidence="10">
    <name type="scientific">Candida tenuis (strain ATCC 10573 / BCRC 21748 / CBS 615 / JCM 9827 / NBRC 10315 / NRRL Y-1498 / VKM Y-70)</name>
    <name type="common">Yeast</name>
    <name type="synonym">Yamadazyma tenuis</name>
    <dbReference type="NCBI Taxonomy" id="590646"/>
    <lineage>
        <taxon>Eukaryota</taxon>
        <taxon>Fungi</taxon>
        <taxon>Dikarya</taxon>
        <taxon>Ascomycota</taxon>
        <taxon>Saccharomycotina</taxon>
        <taxon>Pichiomycetes</taxon>
        <taxon>Debaryomycetaceae</taxon>
        <taxon>Yamadazyma</taxon>
    </lineage>
</organism>
<dbReference type="InterPro" id="IPR020846">
    <property type="entry name" value="MFS_dom"/>
</dbReference>
<dbReference type="InterPro" id="IPR003663">
    <property type="entry name" value="Sugar/inositol_transpt"/>
</dbReference>